<evidence type="ECO:0000313" key="2">
    <source>
        <dbReference type="EMBL" id="KIJ59616.1"/>
    </source>
</evidence>
<gene>
    <name evidence="2" type="ORF">HYDPIDRAFT_100412</name>
</gene>
<accession>A0A0C9W8Y6</accession>
<organism evidence="2 3">
    <name type="scientific">Hydnomerulius pinastri MD-312</name>
    <dbReference type="NCBI Taxonomy" id="994086"/>
    <lineage>
        <taxon>Eukaryota</taxon>
        <taxon>Fungi</taxon>
        <taxon>Dikarya</taxon>
        <taxon>Basidiomycota</taxon>
        <taxon>Agaricomycotina</taxon>
        <taxon>Agaricomycetes</taxon>
        <taxon>Agaricomycetidae</taxon>
        <taxon>Boletales</taxon>
        <taxon>Boletales incertae sedis</taxon>
        <taxon>Leucogyrophana</taxon>
    </lineage>
</organism>
<evidence type="ECO:0000256" key="1">
    <source>
        <dbReference type="SAM" id="MobiDB-lite"/>
    </source>
</evidence>
<protein>
    <submittedName>
        <fullName evidence="2">Unplaced genomic scaffold scaffold_50, whole genome shotgun sequence</fullName>
    </submittedName>
</protein>
<dbReference type="AlphaFoldDB" id="A0A0C9W8Y6"/>
<dbReference type="EMBL" id="KN839884">
    <property type="protein sequence ID" value="KIJ59616.1"/>
    <property type="molecule type" value="Genomic_DNA"/>
</dbReference>
<sequence>MTGHGFRGDYYARFVPSESTECQCGHPLQTREHILSDCPLFEPHRHHLRSVSHSISPPFILGTKAGLKALNKFIQASRAFAKAQTSQRDRPPDQPHEDQDPL</sequence>
<proteinExistence type="predicted"/>
<evidence type="ECO:0000313" key="3">
    <source>
        <dbReference type="Proteomes" id="UP000053820"/>
    </source>
</evidence>
<keyword evidence="3" id="KW-1185">Reference proteome</keyword>
<dbReference type="OrthoDB" id="3229437at2759"/>
<reference evidence="2 3" key="1">
    <citation type="submission" date="2014-04" db="EMBL/GenBank/DDBJ databases">
        <title>Evolutionary Origins and Diversification of the Mycorrhizal Mutualists.</title>
        <authorList>
            <consortium name="DOE Joint Genome Institute"/>
            <consortium name="Mycorrhizal Genomics Consortium"/>
            <person name="Kohler A."/>
            <person name="Kuo A."/>
            <person name="Nagy L.G."/>
            <person name="Floudas D."/>
            <person name="Copeland A."/>
            <person name="Barry K.W."/>
            <person name="Cichocki N."/>
            <person name="Veneault-Fourrey C."/>
            <person name="LaButti K."/>
            <person name="Lindquist E.A."/>
            <person name="Lipzen A."/>
            <person name="Lundell T."/>
            <person name="Morin E."/>
            <person name="Murat C."/>
            <person name="Riley R."/>
            <person name="Ohm R."/>
            <person name="Sun H."/>
            <person name="Tunlid A."/>
            <person name="Henrissat B."/>
            <person name="Grigoriev I.V."/>
            <person name="Hibbett D.S."/>
            <person name="Martin F."/>
        </authorList>
    </citation>
    <scope>NUCLEOTIDE SEQUENCE [LARGE SCALE GENOMIC DNA]</scope>
    <source>
        <strain evidence="2 3">MD-312</strain>
    </source>
</reference>
<feature type="compositionally biased region" description="Basic and acidic residues" evidence="1">
    <location>
        <begin position="87"/>
        <end position="102"/>
    </location>
</feature>
<dbReference type="Proteomes" id="UP000053820">
    <property type="component" value="Unassembled WGS sequence"/>
</dbReference>
<name>A0A0C9W8Y6_9AGAM</name>
<dbReference type="HOGENOM" id="CLU_163773_0_0_1"/>
<feature type="region of interest" description="Disordered" evidence="1">
    <location>
        <begin position="79"/>
        <end position="102"/>
    </location>
</feature>